<feature type="domain" description="Pre-mRNA splicing factor component Cdc5p/Cef1 C-terminal" evidence="4">
    <location>
        <begin position="178"/>
        <end position="423"/>
    </location>
</feature>
<evidence type="ECO:0000256" key="3">
    <source>
        <dbReference type="SAM" id="MobiDB-lite"/>
    </source>
</evidence>
<proteinExistence type="predicted"/>
<evidence type="ECO:0000256" key="1">
    <source>
        <dbReference type="ARBA" id="ARBA00023125"/>
    </source>
</evidence>
<dbReference type="InterPro" id="IPR021786">
    <property type="entry name" value="Cdc5p/Cef1_C"/>
</dbReference>
<organism evidence="5 6">
    <name type="scientific">Bonamia ostreae</name>
    <dbReference type="NCBI Taxonomy" id="126728"/>
    <lineage>
        <taxon>Eukaryota</taxon>
        <taxon>Sar</taxon>
        <taxon>Rhizaria</taxon>
        <taxon>Endomyxa</taxon>
        <taxon>Ascetosporea</taxon>
        <taxon>Haplosporida</taxon>
        <taxon>Bonamia</taxon>
    </lineage>
</organism>
<dbReference type="PANTHER" id="PTHR45885">
    <property type="entry name" value="CELL DIVISION CYCLE 5-LIKE PROTEIN"/>
    <property type="match status" value="1"/>
</dbReference>
<dbReference type="Pfam" id="PF11831">
    <property type="entry name" value="Myb_Cef"/>
    <property type="match status" value="1"/>
</dbReference>
<name>A0ABV2APB8_9EUKA</name>
<dbReference type="PANTHER" id="PTHR45885:SF1">
    <property type="entry name" value="CELL DIVISION CYCLE 5-LIKE PROTEIN"/>
    <property type="match status" value="1"/>
</dbReference>
<feature type="compositionally biased region" description="Polar residues" evidence="3">
    <location>
        <begin position="110"/>
        <end position="125"/>
    </location>
</feature>
<evidence type="ECO:0000313" key="6">
    <source>
        <dbReference type="Proteomes" id="UP001439008"/>
    </source>
</evidence>
<gene>
    <name evidence="5" type="ORF">MHBO_002803</name>
</gene>
<dbReference type="InterPro" id="IPR047242">
    <property type="entry name" value="CDC5L/Cef1"/>
</dbReference>
<feature type="non-terminal residue" evidence="5">
    <location>
        <position position="529"/>
    </location>
</feature>
<feature type="region of interest" description="Disordered" evidence="3">
    <location>
        <begin position="194"/>
        <end position="218"/>
    </location>
</feature>
<evidence type="ECO:0000256" key="2">
    <source>
        <dbReference type="ARBA" id="ARBA00023242"/>
    </source>
</evidence>
<dbReference type="EMBL" id="JBDODL010001188">
    <property type="protein sequence ID" value="MES1921248.1"/>
    <property type="molecule type" value="Genomic_DNA"/>
</dbReference>
<feature type="region of interest" description="Disordered" evidence="3">
    <location>
        <begin position="110"/>
        <end position="129"/>
    </location>
</feature>
<keyword evidence="6" id="KW-1185">Reference proteome</keyword>
<feature type="non-terminal residue" evidence="5">
    <location>
        <position position="1"/>
    </location>
</feature>
<comment type="caution">
    <text evidence="5">The sequence shown here is derived from an EMBL/GenBank/DDBJ whole genome shotgun (WGS) entry which is preliminary data.</text>
</comment>
<sequence>EDRDNLENKEEFDFKKLTTERFEGNPVKREALERRKDIKKQKLYKELNLPAAVQELNRQNDPKNFISKRPDLDLPAPQVSNEELENIARLYPADENGAFGVNNGISNGETPSMTNQNLMTPSRTPLTGDFRRRDIEDNIALKSAKNPLLGGESVQLNDPDFAKKGVNLENRKNSEAVTPNVLVSSIMQKSGLTPLANSKTPLTPIMSEGKTPLRDSLNINSVTPKTPSILSEQYLDPNFDNKIDQKGLRRKRRRLQKKLNSLPQPKLQKFLQISDSPKTGNADQLESGVFRTKEEKEKLLKFSHDPDMEDFLEDQEQKNKKFDLQNLRRKSQVVQRNLPKPLEIGFDRKFIKMGKFDDNFADQIDKKYLRMAQNLIETNYFKIIENDVENDENFVYDSEEIKYIEKSRKLISDEIEEMRKMAKERFSDLSKVDFQPEKKTIFNPRSNSFVFYDDLTTSKKLVATKAEFSMLAESYKDLKKRNEKTTKNVKILLDGMMRRVAKIFSERKDVQKNINSKEIELETFNRIYK</sequence>
<keyword evidence="2" id="KW-0539">Nucleus</keyword>
<dbReference type="Proteomes" id="UP001439008">
    <property type="component" value="Unassembled WGS sequence"/>
</dbReference>
<keyword evidence="1" id="KW-0238">DNA-binding</keyword>
<accession>A0ABV2APB8</accession>
<evidence type="ECO:0000259" key="4">
    <source>
        <dbReference type="Pfam" id="PF11831"/>
    </source>
</evidence>
<reference evidence="5 6" key="1">
    <citation type="journal article" date="2024" name="BMC Biol.">
        <title>Comparative genomics of Ascetosporea gives new insight into the evolutionary basis for animal parasitism in Rhizaria.</title>
        <authorList>
            <person name="Hiltunen Thoren M."/>
            <person name="Onut-Brannstrom I."/>
            <person name="Alfjorden A."/>
            <person name="Peckova H."/>
            <person name="Swords F."/>
            <person name="Hooper C."/>
            <person name="Holzer A.S."/>
            <person name="Bass D."/>
            <person name="Burki F."/>
        </authorList>
    </citation>
    <scope>NUCLEOTIDE SEQUENCE [LARGE SCALE GENOMIC DNA]</scope>
    <source>
        <strain evidence="5">20-A016</strain>
    </source>
</reference>
<evidence type="ECO:0000313" key="5">
    <source>
        <dbReference type="EMBL" id="MES1921248.1"/>
    </source>
</evidence>
<protein>
    <recommendedName>
        <fullName evidence="4">Pre-mRNA splicing factor component Cdc5p/Cef1 C-terminal domain-containing protein</fullName>
    </recommendedName>
</protein>